<accession>A0ABS6B5S1</accession>
<name>A0ABS6B5S1_9NOCA</name>
<evidence type="ECO:0000313" key="2">
    <source>
        <dbReference type="Proteomes" id="UP000733379"/>
    </source>
</evidence>
<comment type="caution">
    <text evidence="1">The sequence shown here is derived from an EMBL/GenBank/DDBJ whole genome shotgun (WGS) entry which is preliminary data.</text>
</comment>
<evidence type="ECO:0000313" key="1">
    <source>
        <dbReference type="EMBL" id="MBU3064751.1"/>
    </source>
</evidence>
<protein>
    <submittedName>
        <fullName evidence="1">Uncharacterized protein</fullName>
    </submittedName>
</protein>
<dbReference type="RefSeq" id="WP_215920133.1">
    <property type="nucleotide sequence ID" value="NZ_JAHKNI010000008.1"/>
</dbReference>
<proteinExistence type="predicted"/>
<dbReference type="Proteomes" id="UP000733379">
    <property type="component" value="Unassembled WGS sequence"/>
</dbReference>
<gene>
    <name evidence="1" type="ORF">KO481_24885</name>
</gene>
<reference evidence="1 2" key="1">
    <citation type="submission" date="2021-06" db="EMBL/GenBank/DDBJ databases">
        <title>Actinomycetes sequencing.</title>
        <authorList>
            <person name="Shan Q."/>
        </authorList>
    </citation>
    <scope>NUCLEOTIDE SEQUENCE [LARGE SCALE GENOMIC DNA]</scope>
    <source>
        <strain evidence="1 2">NEAU-G5</strain>
    </source>
</reference>
<organism evidence="1 2">
    <name type="scientific">Nocardia albiluteola</name>
    <dbReference type="NCBI Taxonomy" id="2842303"/>
    <lineage>
        <taxon>Bacteria</taxon>
        <taxon>Bacillati</taxon>
        <taxon>Actinomycetota</taxon>
        <taxon>Actinomycetes</taxon>
        <taxon>Mycobacteriales</taxon>
        <taxon>Nocardiaceae</taxon>
        <taxon>Nocardia</taxon>
    </lineage>
</organism>
<keyword evidence="2" id="KW-1185">Reference proteome</keyword>
<dbReference type="EMBL" id="JAHKNI010000008">
    <property type="protein sequence ID" value="MBU3064751.1"/>
    <property type="molecule type" value="Genomic_DNA"/>
</dbReference>
<sequence>MSRMVSPDPNIVALRAILVGLCKRSGLSLDRLRTTEIDVAPLLELFVVQQQVRSAGGDPPMR</sequence>